<dbReference type="GO" id="GO:0003677">
    <property type="term" value="F:DNA binding"/>
    <property type="evidence" value="ECO:0007669"/>
    <property type="project" value="UniProtKB-UniRule"/>
</dbReference>
<dbReference type="Pfam" id="PF00440">
    <property type="entry name" value="TetR_N"/>
    <property type="match status" value="1"/>
</dbReference>
<evidence type="ECO:0000313" key="5">
    <source>
        <dbReference type="EMBL" id="SSA36687.1"/>
    </source>
</evidence>
<dbReference type="Pfam" id="PF17933">
    <property type="entry name" value="TetR_C_25"/>
    <property type="match status" value="1"/>
</dbReference>
<comment type="caution">
    <text evidence="2">Lacks conserved residue(s) required for the propagation of feature annotation.</text>
</comment>
<evidence type="ECO:0000256" key="1">
    <source>
        <dbReference type="ARBA" id="ARBA00023125"/>
    </source>
</evidence>
<evidence type="ECO:0000256" key="3">
    <source>
        <dbReference type="SAM" id="MobiDB-lite"/>
    </source>
</evidence>
<feature type="domain" description="HTH tetR-type" evidence="4">
    <location>
        <begin position="1"/>
        <end position="37"/>
    </location>
</feature>
<gene>
    <name evidence="5" type="ORF">SAMN05216184_101349</name>
</gene>
<accession>A0A2Y9A3C6</accession>
<dbReference type="EMBL" id="UETB01000001">
    <property type="protein sequence ID" value="SSA36687.1"/>
    <property type="molecule type" value="Genomic_DNA"/>
</dbReference>
<evidence type="ECO:0000256" key="2">
    <source>
        <dbReference type="PROSITE-ProRule" id="PRU00335"/>
    </source>
</evidence>
<proteinExistence type="predicted"/>
<dbReference type="Gene3D" id="1.10.357.10">
    <property type="entry name" value="Tetracycline Repressor, domain 2"/>
    <property type="match status" value="1"/>
</dbReference>
<evidence type="ECO:0000259" key="4">
    <source>
        <dbReference type="PROSITE" id="PS50977"/>
    </source>
</evidence>
<dbReference type="PROSITE" id="PS50977">
    <property type="entry name" value="HTH_TETR_2"/>
    <property type="match status" value="1"/>
</dbReference>
<dbReference type="InterPro" id="IPR041484">
    <property type="entry name" value="TetR_C_25"/>
</dbReference>
<dbReference type="Proteomes" id="UP000250222">
    <property type="component" value="Unassembled WGS sequence"/>
</dbReference>
<keyword evidence="6" id="KW-1185">Reference proteome</keyword>
<feature type="region of interest" description="Disordered" evidence="3">
    <location>
        <begin position="165"/>
        <end position="199"/>
    </location>
</feature>
<dbReference type="SUPFAM" id="SSF46689">
    <property type="entry name" value="Homeodomain-like"/>
    <property type="match status" value="1"/>
</dbReference>
<keyword evidence="1 2" id="KW-0238">DNA-binding</keyword>
<protein>
    <submittedName>
        <fullName evidence="5">Transcriptional regulator, TetR family</fullName>
    </submittedName>
</protein>
<reference evidence="5 6" key="1">
    <citation type="submission" date="2016-10" db="EMBL/GenBank/DDBJ databases">
        <authorList>
            <person name="Cai Z."/>
        </authorList>
    </citation>
    <scope>NUCLEOTIDE SEQUENCE [LARGE SCALE GENOMIC DNA]</scope>
    <source>
        <strain evidence="5 6">CGMCC 1.10826</strain>
    </source>
</reference>
<name>A0A2Y9A3C6_9MICO</name>
<organism evidence="5 6">
    <name type="scientific">Georgenia satyanarayanai</name>
    <dbReference type="NCBI Taxonomy" id="860221"/>
    <lineage>
        <taxon>Bacteria</taxon>
        <taxon>Bacillati</taxon>
        <taxon>Actinomycetota</taxon>
        <taxon>Actinomycetes</taxon>
        <taxon>Micrococcales</taxon>
        <taxon>Bogoriellaceae</taxon>
        <taxon>Georgenia</taxon>
    </lineage>
</organism>
<sequence length="199" mass="21912">MRKIAATAGVSPGLVIHHFGSKDGLRAACDDHVFELLTNTKRENATRSPLVVAEMLSHGPMRISAEYLLTSLLDPSEQGQRFFDHYVEVIEQIIEEGFAGYVLRKAEDRRAQATAVAMLGLAPMLLEPRVRHSLGTEDLFASMTRLTPYLFDLYRYGLIESVPEGMSAPGPRATPGSQHDPPAQHAPETDTPSTREGEQ</sequence>
<evidence type="ECO:0000313" key="6">
    <source>
        <dbReference type="Proteomes" id="UP000250222"/>
    </source>
</evidence>
<dbReference type="AlphaFoldDB" id="A0A2Y9A3C6"/>
<dbReference type="InterPro" id="IPR009057">
    <property type="entry name" value="Homeodomain-like_sf"/>
</dbReference>
<dbReference type="InterPro" id="IPR001647">
    <property type="entry name" value="HTH_TetR"/>
</dbReference>